<proteinExistence type="inferred from homology"/>
<dbReference type="GO" id="GO:0009399">
    <property type="term" value="P:nitrogen fixation"/>
    <property type="evidence" value="ECO:0007669"/>
    <property type="project" value="InterPro"/>
</dbReference>
<evidence type="ECO:0000256" key="2">
    <source>
        <dbReference type="ARBA" id="ARBA00023231"/>
    </source>
</evidence>
<dbReference type="InParanoid" id="D4H6V1"/>
<dbReference type="HOGENOM" id="CLU_142102_1_0_0"/>
<comment type="similarity">
    <text evidence="1">Belongs to the NifZ family.</text>
</comment>
<organism evidence="3 4">
    <name type="scientific">Denitrovibrio acetiphilus (strain DSM 12809 / NBRC 114555 / N2460)</name>
    <dbReference type="NCBI Taxonomy" id="522772"/>
    <lineage>
        <taxon>Bacteria</taxon>
        <taxon>Pseudomonadati</taxon>
        <taxon>Deferribacterota</taxon>
        <taxon>Deferribacteres</taxon>
        <taxon>Deferribacterales</taxon>
        <taxon>Geovibrionaceae</taxon>
        <taxon>Denitrovibrio</taxon>
    </lineage>
</organism>
<keyword evidence="2" id="KW-0535">Nitrogen fixation</keyword>
<gene>
    <name evidence="3" type="ordered locus">Dacet_1041</name>
</gene>
<dbReference type="OrthoDB" id="9802653at2"/>
<dbReference type="Pfam" id="PF04319">
    <property type="entry name" value="NifZ"/>
    <property type="match status" value="1"/>
</dbReference>
<accession>D4H6V1</accession>
<dbReference type="RefSeq" id="WP_013010348.1">
    <property type="nucleotide sequence ID" value="NC_013943.1"/>
</dbReference>
<dbReference type="PaxDb" id="522772-Dacet_1041"/>
<reference evidence="3 4" key="1">
    <citation type="journal article" date="2010" name="Stand. Genomic Sci.">
        <title>Complete genome sequence of Denitrovibrio acetiphilus type strain (N2460).</title>
        <authorList>
            <person name="Kiss H."/>
            <person name="Lang E."/>
            <person name="Lapidus A."/>
            <person name="Copeland A."/>
            <person name="Nolan M."/>
            <person name="Glavina Del Rio T."/>
            <person name="Chen F."/>
            <person name="Lucas S."/>
            <person name="Tice H."/>
            <person name="Cheng J.F."/>
            <person name="Han C."/>
            <person name="Goodwin L."/>
            <person name="Pitluck S."/>
            <person name="Liolios K."/>
            <person name="Pati A."/>
            <person name="Ivanova N."/>
            <person name="Mavromatis K."/>
            <person name="Chen A."/>
            <person name="Palaniappan K."/>
            <person name="Land M."/>
            <person name="Hauser L."/>
            <person name="Chang Y.J."/>
            <person name="Jeffries C.D."/>
            <person name="Detter J.C."/>
            <person name="Brettin T."/>
            <person name="Spring S."/>
            <person name="Rohde M."/>
            <person name="Goker M."/>
            <person name="Woyke T."/>
            <person name="Bristow J."/>
            <person name="Eisen J.A."/>
            <person name="Markowitz V."/>
            <person name="Hugenholtz P."/>
            <person name="Kyrpides N.C."/>
            <person name="Klenk H.P."/>
        </authorList>
    </citation>
    <scope>NUCLEOTIDE SEQUENCE [LARGE SCALE GENOMIC DNA]</scope>
    <source>
        <strain evidence="4">DSM 12809 / NBRC 114555 / N2460</strain>
    </source>
</reference>
<name>D4H6V1_DENA2</name>
<dbReference type="Proteomes" id="UP000002012">
    <property type="component" value="Chromosome"/>
</dbReference>
<evidence type="ECO:0000313" key="4">
    <source>
        <dbReference type="Proteomes" id="UP000002012"/>
    </source>
</evidence>
<dbReference type="InterPro" id="IPR007415">
    <property type="entry name" value="Nitrogenase_MoFe_mat_NifZ"/>
</dbReference>
<dbReference type="EMBL" id="CP001968">
    <property type="protein sequence ID" value="ADD67817.1"/>
    <property type="molecule type" value="Genomic_DNA"/>
</dbReference>
<dbReference type="KEGG" id="dap:Dacet_1041"/>
<protein>
    <submittedName>
        <fullName evidence="3">NifZ family protein</fullName>
    </submittedName>
</protein>
<keyword evidence="4" id="KW-1185">Reference proteome</keyword>
<dbReference type="eggNOG" id="ENOG503466C">
    <property type="taxonomic scope" value="Bacteria"/>
</dbReference>
<dbReference type="AlphaFoldDB" id="D4H6V1"/>
<evidence type="ECO:0000256" key="1">
    <source>
        <dbReference type="ARBA" id="ARBA00008027"/>
    </source>
</evidence>
<sequence length="90" mass="10377">MKLKINQLVKVNKIIRDDGTCAGCSRGEEIAYVGLEGFICDIQDFLFEPVYVVHFMDSNRRIGFREAELDVVEDFDEETETWVKIETVAK</sequence>
<evidence type="ECO:0000313" key="3">
    <source>
        <dbReference type="EMBL" id="ADD67817.1"/>
    </source>
</evidence>